<feature type="region of interest" description="Disordered" evidence="1">
    <location>
        <begin position="76"/>
        <end position="188"/>
    </location>
</feature>
<evidence type="ECO:0000256" key="1">
    <source>
        <dbReference type="SAM" id="MobiDB-lite"/>
    </source>
</evidence>
<proteinExistence type="predicted"/>
<evidence type="ECO:0000313" key="2">
    <source>
        <dbReference type="EMBL" id="ETN79267.1"/>
    </source>
</evidence>
<accession>W2TE46</accession>
<dbReference type="EMBL" id="KI659575">
    <property type="protein sequence ID" value="ETN79267.1"/>
    <property type="molecule type" value="Genomic_DNA"/>
</dbReference>
<feature type="compositionally biased region" description="Low complexity" evidence="1">
    <location>
        <begin position="149"/>
        <end position="164"/>
    </location>
</feature>
<feature type="compositionally biased region" description="Low complexity" evidence="1">
    <location>
        <begin position="77"/>
        <end position="89"/>
    </location>
</feature>
<gene>
    <name evidence="2" type="ORF">NECAME_02693</name>
</gene>
<dbReference type="OrthoDB" id="10408821at2759"/>
<protein>
    <submittedName>
        <fullName evidence="2">Uncharacterized protein</fullName>
    </submittedName>
</protein>
<feature type="region of interest" description="Disordered" evidence="1">
    <location>
        <begin position="1"/>
        <end position="26"/>
    </location>
</feature>
<reference evidence="3" key="1">
    <citation type="journal article" date="2014" name="Nat. Genet.">
        <title>Genome of the human hookworm Necator americanus.</title>
        <authorList>
            <person name="Tang Y.T."/>
            <person name="Gao X."/>
            <person name="Rosa B.A."/>
            <person name="Abubucker S."/>
            <person name="Hallsworth-Pepin K."/>
            <person name="Martin J."/>
            <person name="Tyagi R."/>
            <person name="Heizer E."/>
            <person name="Zhang X."/>
            <person name="Bhonagiri-Palsikar V."/>
            <person name="Minx P."/>
            <person name="Warren W.C."/>
            <person name="Wang Q."/>
            <person name="Zhan B."/>
            <person name="Hotez P.J."/>
            <person name="Sternberg P.W."/>
            <person name="Dougall A."/>
            <person name="Gaze S.T."/>
            <person name="Mulvenna J."/>
            <person name="Sotillo J."/>
            <person name="Ranganathan S."/>
            <person name="Rabelo E.M."/>
            <person name="Wilson R.K."/>
            <person name="Felgner P.L."/>
            <person name="Bethony J."/>
            <person name="Hawdon J.M."/>
            <person name="Gasser R.B."/>
            <person name="Loukas A."/>
            <person name="Mitreva M."/>
        </authorList>
    </citation>
    <scope>NUCLEOTIDE SEQUENCE [LARGE SCALE GENOMIC DNA]</scope>
</reference>
<evidence type="ECO:0000313" key="3">
    <source>
        <dbReference type="Proteomes" id="UP000053676"/>
    </source>
</evidence>
<dbReference type="KEGG" id="nai:NECAME_02693"/>
<feature type="non-terminal residue" evidence="2">
    <location>
        <position position="1"/>
    </location>
</feature>
<dbReference type="STRING" id="51031.W2TE46"/>
<dbReference type="AlphaFoldDB" id="W2TE46"/>
<name>W2TE46_NECAM</name>
<sequence>SPSQDLTRPPSADGSLSDPAPVSDPLWYTSNPHSSYTSAMMSPIMNEILSTDEGTTDDEKARLIPDRMPVTQQLFSRRQPFQQRAPRFRISMSPPRKMGEANLDPSNRRFEMRVAGSPIRERGDESAGTQTEDEGVSPRSSFRSRHRTPSPSKSTSPAKSTKSTTSRKDTTDDGSSDSTRKTAQTTYV</sequence>
<dbReference type="Proteomes" id="UP000053676">
    <property type="component" value="Unassembled WGS sequence"/>
</dbReference>
<keyword evidence="3" id="KW-1185">Reference proteome</keyword>
<organism evidence="2 3">
    <name type="scientific">Necator americanus</name>
    <name type="common">Human hookworm</name>
    <dbReference type="NCBI Taxonomy" id="51031"/>
    <lineage>
        <taxon>Eukaryota</taxon>
        <taxon>Metazoa</taxon>
        <taxon>Ecdysozoa</taxon>
        <taxon>Nematoda</taxon>
        <taxon>Chromadorea</taxon>
        <taxon>Rhabditida</taxon>
        <taxon>Rhabditina</taxon>
        <taxon>Rhabditomorpha</taxon>
        <taxon>Strongyloidea</taxon>
        <taxon>Ancylostomatidae</taxon>
        <taxon>Bunostominae</taxon>
        <taxon>Necator</taxon>
    </lineage>
</organism>